<dbReference type="InterPro" id="IPR001063">
    <property type="entry name" value="Ribosomal_uL22"/>
</dbReference>
<dbReference type="OrthoDB" id="416470at2759"/>
<evidence type="ECO:0008006" key="7">
    <source>
        <dbReference type="Google" id="ProtNLM"/>
    </source>
</evidence>
<dbReference type="STRING" id="1806994.A0A507C5U8"/>
<dbReference type="Proteomes" id="UP000319731">
    <property type="component" value="Unassembled WGS sequence"/>
</dbReference>
<protein>
    <recommendedName>
        <fullName evidence="7">Ribosomal protein L22</fullName>
    </recommendedName>
</protein>
<dbReference type="PANTHER" id="PTHR13501">
    <property type="entry name" value="CHLOROPLAST 50S RIBOSOMAL PROTEIN L22-RELATED"/>
    <property type="match status" value="1"/>
</dbReference>
<dbReference type="GeneID" id="42003958"/>
<dbReference type="Pfam" id="PF00237">
    <property type="entry name" value="Ribosomal_L22"/>
    <property type="match status" value="1"/>
</dbReference>
<gene>
    <name evidence="5" type="ORF">SmJEL517_g02733</name>
</gene>
<evidence type="ECO:0000256" key="1">
    <source>
        <dbReference type="ARBA" id="ARBA00009451"/>
    </source>
</evidence>
<accession>A0A507C5U8</accession>
<dbReference type="GO" id="GO:0006412">
    <property type="term" value="P:translation"/>
    <property type="evidence" value="ECO:0007669"/>
    <property type="project" value="InterPro"/>
</dbReference>
<dbReference type="SUPFAM" id="SSF54843">
    <property type="entry name" value="Ribosomal protein L22"/>
    <property type="match status" value="1"/>
</dbReference>
<evidence type="ECO:0000256" key="4">
    <source>
        <dbReference type="RuleBase" id="RU004005"/>
    </source>
</evidence>
<dbReference type="AlphaFoldDB" id="A0A507C5U8"/>
<organism evidence="5 6">
    <name type="scientific">Synchytrium microbalum</name>
    <dbReference type="NCBI Taxonomy" id="1806994"/>
    <lineage>
        <taxon>Eukaryota</taxon>
        <taxon>Fungi</taxon>
        <taxon>Fungi incertae sedis</taxon>
        <taxon>Chytridiomycota</taxon>
        <taxon>Chytridiomycota incertae sedis</taxon>
        <taxon>Chytridiomycetes</taxon>
        <taxon>Synchytriales</taxon>
        <taxon>Synchytriaceae</taxon>
        <taxon>Synchytrium</taxon>
    </lineage>
</organism>
<dbReference type="PANTHER" id="PTHR13501:SF8">
    <property type="entry name" value="LARGE RIBOSOMAL SUBUNIT PROTEIN UL22M"/>
    <property type="match status" value="1"/>
</dbReference>
<evidence type="ECO:0000256" key="2">
    <source>
        <dbReference type="ARBA" id="ARBA00022980"/>
    </source>
</evidence>
<sequence length="244" mass="28166">MSRITRISILLQPGCNRICQQQSFKVTKINQSSSASTRCNSTVTTTTPASSLLSAVVDEATKTTLKDASPRSKLATSTGNFHVSHRKLNQLSRLIARMRLPEAINQMQFSPKRPAVRVLNRLLWARKKLETEKHKPSEWIVDEAWVGKGYGRLKRPIFHARGRRGMMIRPRAHMKIRFRKLTATELRPTVESLLKNRIKKETRLWMAMEDTKPIQVLDPIWSAKPWKYVTSEKWIGPNVWVKKE</sequence>
<evidence type="ECO:0000256" key="3">
    <source>
        <dbReference type="ARBA" id="ARBA00023274"/>
    </source>
</evidence>
<dbReference type="GO" id="GO:0003735">
    <property type="term" value="F:structural constituent of ribosome"/>
    <property type="evidence" value="ECO:0007669"/>
    <property type="project" value="InterPro"/>
</dbReference>
<evidence type="ECO:0000313" key="6">
    <source>
        <dbReference type="Proteomes" id="UP000319731"/>
    </source>
</evidence>
<dbReference type="GO" id="GO:0005762">
    <property type="term" value="C:mitochondrial large ribosomal subunit"/>
    <property type="evidence" value="ECO:0007669"/>
    <property type="project" value="TreeGrafter"/>
</dbReference>
<comment type="caution">
    <text evidence="5">The sequence shown here is derived from an EMBL/GenBank/DDBJ whole genome shotgun (WGS) entry which is preliminary data.</text>
</comment>
<comment type="similarity">
    <text evidence="1 4">Belongs to the universal ribosomal protein uL22 family.</text>
</comment>
<keyword evidence="3 4" id="KW-0687">Ribonucleoprotein</keyword>
<dbReference type="InterPro" id="IPR036394">
    <property type="entry name" value="Ribosomal_uL22_sf"/>
</dbReference>
<evidence type="ECO:0000313" key="5">
    <source>
        <dbReference type="EMBL" id="TPX34728.1"/>
    </source>
</evidence>
<keyword evidence="6" id="KW-1185">Reference proteome</keyword>
<dbReference type="InterPro" id="IPR047867">
    <property type="entry name" value="Ribosomal_uL22_bac/org-type"/>
</dbReference>
<proteinExistence type="inferred from homology"/>
<dbReference type="EMBL" id="QEAO01000012">
    <property type="protein sequence ID" value="TPX34728.1"/>
    <property type="molecule type" value="Genomic_DNA"/>
</dbReference>
<keyword evidence="2 4" id="KW-0689">Ribosomal protein</keyword>
<name>A0A507C5U8_9FUNG</name>
<reference evidence="5 6" key="1">
    <citation type="journal article" date="2019" name="Sci. Rep.">
        <title>Comparative genomics of chytrid fungi reveal insights into the obligate biotrophic and pathogenic lifestyle of Synchytrium endobioticum.</title>
        <authorList>
            <person name="van de Vossenberg B.T.L.H."/>
            <person name="Warris S."/>
            <person name="Nguyen H.D.T."/>
            <person name="van Gent-Pelzer M.P.E."/>
            <person name="Joly D.L."/>
            <person name="van de Geest H.C."/>
            <person name="Bonants P.J.M."/>
            <person name="Smith D.S."/>
            <person name="Levesque C.A."/>
            <person name="van der Lee T.A.J."/>
        </authorList>
    </citation>
    <scope>NUCLEOTIDE SEQUENCE [LARGE SCALE GENOMIC DNA]</scope>
    <source>
        <strain evidence="5 6">JEL517</strain>
    </source>
</reference>
<dbReference type="Gene3D" id="3.90.470.10">
    <property type="entry name" value="Ribosomal protein L22/L17"/>
    <property type="match status" value="1"/>
</dbReference>
<dbReference type="RefSeq" id="XP_031025406.1">
    <property type="nucleotide sequence ID" value="XM_031168661.1"/>
</dbReference>